<dbReference type="RefSeq" id="XP_021881989.1">
    <property type="nucleotide sequence ID" value="XM_022030080.1"/>
</dbReference>
<dbReference type="AlphaFoldDB" id="A0A1Y2GR29"/>
<evidence type="ECO:0000313" key="5">
    <source>
        <dbReference type="Proteomes" id="UP000193648"/>
    </source>
</evidence>
<gene>
    <name evidence="4" type="ORF">BCR41DRAFT_421805</name>
</gene>
<accession>A0A1Y2GR29</accession>
<dbReference type="GeneID" id="33571923"/>
<dbReference type="Proteomes" id="UP000193648">
    <property type="component" value="Unassembled WGS sequence"/>
</dbReference>
<name>A0A1Y2GR29_9FUNG</name>
<dbReference type="InParanoid" id="A0A1Y2GR29"/>
<comment type="caution">
    <text evidence="4">The sequence shown here is derived from an EMBL/GenBank/DDBJ whole genome shotgun (WGS) entry which is preliminary data.</text>
</comment>
<dbReference type="PANTHER" id="PTHR44229">
    <property type="entry name" value="15-HYDROXYPROSTAGLANDIN DEHYDROGENASE [NAD(+)]"/>
    <property type="match status" value="1"/>
</dbReference>
<dbReference type="Gene3D" id="3.40.50.720">
    <property type="entry name" value="NAD(P)-binding Rossmann-like Domain"/>
    <property type="match status" value="1"/>
</dbReference>
<protein>
    <recommendedName>
        <fullName evidence="6">15-hydroxyprostaglandin dehydrogenase</fullName>
    </recommendedName>
</protein>
<dbReference type="InterPro" id="IPR036291">
    <property type="entry name" value="NAD(P)-bd_dom_sf"/>
</dbReference>
<dbReference type="GO" id="GO:0005737">
    <property type="term" value="C:cytoplasm"/>
    <property type="evidence" value="ECO:0007669"/>
    <property type="project" value="TreeGrafter"/>
</dbReference>
<dbReference type="STRING" id="64571.A0A1Y2GR29"/>
<keyword evidence="2" id="KW-0560">Oxidoreductase</keyword>
<reference evidence="4 5" key="1">
    <citation type="submission" date="2016-07" db="EMBL/GenBank/DDBJ databases">
        <title>Pervasive Adenine N6-methylation of Active Genes in Fungi.</title>
        <authorList>
            <consortium name="DOE Joint Genome Institute"/>
            <person name="Mondo S.J."/>
            <person name="Dannebaum R.O."/>
            <person name="Kuo R.C."/>
            <person name="Labutti K."/>
            <person name="Haridas S."/>
            <person name="Kuo A."/>
            <person name="Salamov A."/>
            <person name="Ahrendt S.R."/>
            <person name="Lipzen A."/>
            <person name="Sullivan W."/>
            <person name="Andreopoulos W.B."/>
            <person name="Clum A."/>
            <person name="Lindquist E."/>
            <person name="Daum C."/>
            <person name="Ramamoorthy G.K."/>
            <person name="Gryganskyi A."/>
            <person name="Culley D."/>
            <person name="Magnuson J.K."/>
            <person name="James T.Y."/>
            <person name="O'Malley M.A."/>
            <person name="Stajich J.E."/>
            <person name="Spatafora J.W."/>
            <person name="Visel A."/>
            <person name="Grigoriev I.V."/>
        </authorList>
    </citation>
    <scope>NUCLEOTIDE SEQUENCE [LARGE SCALE GENOMIC DNA]</scope>
    <source>
        <strain evidence="4 5">NRRL 3116</strain>
    </source>
</reference>
<dbReference type="Pfam" id="PF00106">
    <property type="entry name" value="adh_short"/>
    <property type="match status" value="1"/>
</dbReference>
<dbReference type="PANTHER" id="PTHR44229:SF4">
    <property type="entry name" value="15-HYDROXYPROSTAGLANDIN DEHYDROGENASE [NAD(+)]"/>
    <property type="match status" value="1"/>
</dbReference>
<evidence type="ECO:0000256" key="3">
    <source>
        <dbReference type="RuleBase" id="RU000363"/>
    </source>
</evidence>
<keyword evidence="5" id="KW-1185">Reference proteome</keyword>
<proteinExistence type="inferred from homology"/>
<dbReference type="PRINTS" id="PR00081">
    <property type="entry name" value="GDHRDH"/>
</dbReference>
<sequence>MHVQDKVAIITGASSGFGRALALRLVSKGGKVILADIDVKDGEQLAKELNEGKNQKVAHFIKVDVTNPNEQAEMFQAAEKYFGRVDIIVNNAGIAELTPLWEDEKGTWRRVLDVDLIAVIEGTRLGIQALKKHGQGGRGGVIINTASLAGIYPQSYVPAYSAAKSGVIALTRSFKNFGDNIRVNAVAPSFSETKIFPAFEEAFKALGETFNPVERVIDAFMMLIEDDSYRGDVLRVTPQYGITVLDRRGKAKL</sequence>
<dbReference type="InterPro" id="IPR002347">
    <property type="entry name" value="SDR_fam"/>
</dbReference>
<evidence type="ECO:0000313" key="4">
    <source>
        <dbReference type="EMBL" id="ORZ17602.1"/>
    </source>
</evidence>
<evidence type="ECO:0000256" key="1">
    <source>
        <dbReference type="ARBA" id="ARBA00006484"/>
    </source>
</evidence>
<dbReference type="SUPFAM" id="SSF51735">
    <property type="entry name" value="NAD(P)-binding Rossmann-fold domains"/>
    <property type="match status" value="1"/>
</dbReference>
<dbReference type="PRINTS" id="PR00080">
    <property type="entry name" value="SDRFAMILY"/>
</dbReference>
<organism evidence="4 5">
    <name type="scientific">Lobosporangium transversale</name>
    <dbReference type="NCBI Taxonomy" id="64571"/>
    <lineage>
        <taxon>Eukaryota</taxon>
        <taxon>Fungi</taxon>
        <taxon>Fungi incertae sedis</taxon>
        <taxon>Mucoromycota</taxon>
        <taxon>Mortierellomycotina</taxon>
        <taxon>Mortierellomycetes</taxon>
        <taxon>Mortierellales</taxon>
        <taxon>Mortierellaceae</taxon>
        <taxon>Lobosporangium</taxon>
    </lineage>
</organism>
<dbReference type="OrthoDB" id="5840532at2759"/>
<evidence type="ECO:0000256" key="2">
    <source>
        <dbReference type="ARBA" id="ARBA00023002"/>
    </source>
</evidence>
<evidence type="ECO:0008006" key="6">
    <source>
        <dbReference type="Google" id="ProtNLM"/>
    </source>
</evidence>
<comment type="similarity">
    <text evidence="1 3">Belongs to the short-chain dehydrogenases/reductases (SDR) family.</text>
</comment>
<dbReference type="EMBL" id="MCFF01000016">
    <property type="protein sequence ID" value="ORZ17602.1"/>
    <property type="molecule type" value="Genomic_DNA"/>
</dbReference>
<dbReference type="GO" id="GO:0016616">
    <property type="term" value="F:oxidoreductase activity, acting on the CH-OH group of donors, NAD or NADP as acceptor"/>
    <property type="evidence" value="ECO:0007669"/>
    <property type="project" value="TreeGrafter"/>
</dbReference>